<evidence type="ECO:0000313" key="1">
    <source>
        <dbReference type="EMBL" id="CAA9337792.1"/>
    </source>
</evidence>
<proteinExistence type="predicted"/>
<sequence>MLTMTSAPRGYPGPPETPEAIFIPLRADAHERFHNDNVPCNNYTPRLIEPGV</sequence>
<protein>
    <submittedName>
        <fullName evidence="1">Uncharacterized protein</fullName>
    </submittedName>
</protein>
<reference evidence="1" key="1">
    <citation type="submission" date="2020-02" db="EMBL/GenBank/DDBJ databases">
        <authorList>
            <person name="Meier V. D."/>
        </authorList>
    </citation>
    <scope>NUCLEOTIDE SEQUENCE</scope>
    <source>
        <strain evidence="1">AVDCRST_MAG93</strain>
    </source>
</reference>
<dbReference type="EMBL" id="CADCTR010002189">
    <property type="protein sequence ID" value="CAA9337792.1"/>
    <property type="molecule type" value="Genomic_DNA"/>
</dbReference>
<name>A0A6J4LTN4_9CHLR</name>
<accession>A0A6J4LTN4</accession>
<gene>
    <name evidence="1" type="ORF">AVDCRST_MAG93-6489</name>
</gene>
<dbReference type="AlphaFoldDB" id="A0A6J4LTN4"/>
<organism evidence="1">
    <name type="scientific">uncultured Chloroflexia bacterium</name>
    <dbReference type="NCBI Taxonomy" id="1672391"/>
    <lineage>
        <taxon>Bacteria</taxon>
        <taxon>Bacillati</taxon>
        <taxon>Chloroflexota</taxon>
        <taxon>Chloroflexia</taxon>
        <taxon>environmental samples</taxon>
    </lineage>
</organism>